<proteinExistence type="predicted"/>
<sequence>MNGIQSISSTNFMMNMKSINNKNEKDPFLTDAAKVIGISYDDLKTLLESGEDLQTIIEEKGLSLEDFQKQMYTLFNSHQNANVDQVGNIVNETA</sequence>
<dbReference type="EMBL" id="JAKOAV010000002">
    <property type="protein sequence ID" value="MDF9407172.1"/>
    <property type="molecule type" value="Genomic_DNA"/>
</dbReference>
<organism evidence="1 2">
    <name type="scientific">Pelotomaculum isophthalicicum JI</name>
    <dbReference type="NCBI Taxonomy" id="947010"/>
    <lineage>
        <taxon>Bacteria</taxon>
        <taxon>Bacillati</taxon>
        <taxon>Bacillota</taxon>
        <taxon>Clostridia</taxon>
        <taxon>Eubacteriales</taxon>
        <taxon>Desulfotomaculaceae</taxon>
        <taxon>Pelotomaculum</taxon>
    </lineage>
</organism>
<gene>
    <name evidence="1" type="ORF">L7E55_02175</name>
</gene>
<dbReference type="AlphaFoldDB" id="A0A9X4H3U8"/>
<protein>
    <submittedName>
        <fullName evidence="1">Uncharacterized protein</fullName>
    </submittedName>
</protein>
<accession>A0A9X4H3U8</accession>
<reference evidence="1" key="1">
    <citation type="submission" date="2022-02" db="EMBL/GenBank/DDBJ databases">
        <authorList>
            <person name="Leng L."/>
        </authorList>
    </citation>
    <scope>NUCLEOTIDE SEQUENCE</scope>
    <source>
        <strain evidence="1">JI</strain>
    </source>
</reference>
<comment type="caution">
    <text evidence="1">The sequence shown here is derived from an EMBL/GenBank/DDBJ whole genome shotgun (WGS) entry which is preliminary data.</text>
</comment>
<dbReference type="RefSeq" id="WP_277442348.1">
    <property type="nucleotide sequence ID" value="NZ_JAKOAV010000002.1"/>
</dbReference>
<name>A0A9X4H3U8_9FIRM</name>
<evidence type="ECO:0000313" key="1">
    <source>
        <dbReference type="EMBL" id="MDF9407172.1"/>
    </source>
</evidence>
<keyword evidence="2" id="KW-1185">Reference proteome</keyword>
<evidence type="ECO:0000313" key="2">
    <source>
        <dbReference type="Proteomes" id="UP001154312"/>
    </source>
</evidence>
<dbReference type="Proteomes" id="UP001154312">
    <property type="component" value="Unassembled WGS sequence"/>
</dbReference>